<evidence type="ECO:0000313" key="1">
    <source>
        <dbReference type="EMBL" id="UWP59072.1"/>
    </source>
</evidence>
<protein>
    <submittedName>
        <fullName evidence="1">Uncharacterized protein</fullName>
    </submittedName>
</protein>
<dbReference type="Proteomes" id="UP001060164">
    <property type="component" value="Chromosome"/>
</dbReference>
<organism evidence="1 2">
    <name type="scientific">Ruminococcus gauvreauii</name>
    <dbReference type="NCBI Taxonomy" id="438033"/>
    <lineage>
        <taxon>Bacteria</taxon>
        <taxon>Bacillati</taxon>
        <taxon>Bacillota</taxon>
        <taxon>Clostridia</taxon>
        <taxon>Eubacteriales</taxon>
        <taxon>Oscillospiraceae</taxon>
        <taxon>Ruminococcus</taxon>
    </lineage>
</organism>
<gene>
    <name evidence="1" type="ORF">NQ502_17155</name>
</gene>
<dbReference type="EMBL" id="CP102290">
    <property type="protein sequence ID" value="UWP59072.1"/>
    <property type="molecule type" value="Genomic_DNA"/>
</dbReference>
<evidence type="ECO:0000313" key="2">
    <source>
        <dbReference type="Proteomes" id="UP001060164"/>
    </source>
</evidence>
<reference evidence="1" key="1">
    <citation type="journal article" date="2022" name="Cell">
        <title>Design, construction, and in vivo augmentation of a complex gut microbiome.</title>
        <authorList>
            <person name="Cheng A.G."/>
            <person name="Ho P.Y."/>
            <person name="Aranda-Diaz A."/>
            <person name="Jain S."/>
            <person name="Yu F.B."/>
            <person name="Meng X."/>
            <person name="Wang M."/>
            <person name="Iakiviak M."/>
            <person name="Nagashima K."/>
            <person name="Zhao A."/>
            <person name="Murugkar P."/>
            <person name="Patil A."/>
            <person name="Atabakhsh K."/>
            <person name="Weakley A."/>
            <person name="Yan J."/>
            <person name="Brumbaugh A.R."/>
            <person name="Higginbottom S."/>
            <person name="Dimas A."/>
            <person name="Shiver A.L."/>
            <person name="Deutschbauer A."/>
            <person name="Neff N."/>
            <person name="Sonnenburg J.L."/>
            <person name="Huang K.C."/>
            <person name="Fischbach M.A."/>
        </authorList>
    </citation>
    <scope>NUCLEOTIDE SEQUENCE</scope>
    <source>
        <strain evidence="1">DSM 19829</strain>
    </source>
</reference>
<dbReference type="RefSeq" id="WP_028529958.1">
    <property type="nucleotide sequence ID" value="NZ_CABLBR010000038.1"/>
</dbReference>
<proteinExistence type="predicted"/>
<accession>A0ABY5VFC4</accession>
<sequence>MGKIKMLNLYRCSSATNKITEQDIHYFVTDYFDGIKIEDLDSEKITLAECMGIKFGANSQKAGISHQRYCLFEEKNYGTEDIFETSEQYPVLTVIQVFMNPDIYQADYFMDDQSTVISCSGCMEKVQDCITENFARNKDIQWKMYRLLTAGDFAVVVRSSRIHDAYDISTLIRRICFQPNHVGKKESTFRRYGIYVQGKPFSSQNPAL</sequence>
<keyword evidence="2" id="KW-1185">Reference proteome</keyword>
<name>A0ABY5VFC4_9FIRM</name>